<feature type="domain" description="CCHC-type" evidence="2">
    <location>
        <begin position="167"/>
        <end position="180"/>
    </location>
</feature>
<dbReference type="PROSITE" id="PS50158">
    <property type="entry name" value="ZF_CCHC"/>
    <property type="match status" value="1"/>
</dbReference>
<gene>
    <name evidence="3" type="ORF">EZV62_002039</name>
</gene>
<dbReference type="Pfam" id="PF14111">
    <property type="entry name" value="DUF4283"/>
    <property type="match status" value="1"/>
</dbReference>
<dbReference type="AlphaFoldDB" id="A0A5C7IVX5"/>
<dbReference type="PANTHER" id="PTHR31286:SF167">
    <property type="entry name" value="OS09G0268800 PROTEIN"/>
    <property type="match status" value="1"/>
</dbReference>
<dbReference type="InterPro" id="IPR040256">
    <property type="entry name" value="At4g02000-like"/>
</dbReference>
<keyword evidence="1" id="KW-0863">Zinc-finger</keyword>
<keyword evidence="4" id="KW-1185">Reference proteome</keyword>
<name>A0A5C7IVX5_9ROSI</name>
<organism evidence="3 4">
    <name type="scientific">Acer yangbiense</name>
    <dbReference type="NCBI Taxonomy" id="1000413"/>
    <lineage>
        <taxon>Eukaryota</taxon>
        <taxon>Viridiplantae</taxon>
        <taxon>Streptophyta</taxon>
        <taxon>Embryophyta</taxon>
        <taxon>Tracheophyta</taxon>
        <taxon>Spermatophyta</taxon>
        <taxon>Magnoliopsida</taxon>
        <taxon>eudicotyledons</taxon>
        <taxon>Gunneridae</taxon>
        <taxon>Pentapetalae</taxon>
        <taxon>rosids</taxon>
        <taxon>malvids</taxon>
        <taxon>Sapindales</taxon>
        <taxon>Sapindaceae</taxon>
        <taxon>Hippocastanoideae</taxon>
        <taxon>Acereae</taxon>
        <taxon>Acer</taxon>
    </lineage>
</organism>
<dbReference type="PANTHER" id="PTHR31286">
    <property type="entry name" value="GLYCINE-RICH CELL WALL STRUCTURAL PROTEIN 1.8-LIKE"/>
    <property type="match status" value="1"/>
</dbReference>
<dbReference type="GO" id="GO:0008270">
    <property type="term" value="F:zinc ion binding"/>
    <property type="evidence" value="ECO:0007669"/>
    <property type="project" value="UniProtKB-KW"/>
</dbReference>
<dbReference type="EMBL" id="VAHF01000001">
    <property type="protein sequence ID" value="TXG73460.1"/>
    <property type="molecule type" value="Genomic_DNA"/>
</dbReference>
<proteinExistence type="predicted"/>
<evidence type="ECO:0000313" key="3">
    <source>
        <dbReference type="EMBL" id="TXG73460.1"/>
    </source>
</evidence>
<evidence type="ECO:0000256" key="1">
    <source>
        <dbReference type="PROSITE-ProRule" id="PRU00047"/>
    </source>
</evidence>
<evidence type="ECO:0000259" key="2">
    <source>
        <dbReference type="PROSITE" id="PS50158"/>
    </source>
</evidence>
<accession>A0A5C7IVX5</accession>
<dbReference type="GO" id="GO:0003676">
    <property type="term" value="F:nucleic acid binding"/>
    <property type="evidence" value="ECO:0007669"/>
    <property type="project" value="InterPro"/>
</dbReference>
<dbReference type="InterPro" id="IPR025558">
    <property type="entry name" value="DUF4283"/>
</dbReference>
<keyword evidence="1" id="KW-0479">Metal-binding</keyword>
<sequence length="406" mass="46193">MDSEIAQLYKNLSIADEDGAIHEMSEEAQRDGVVDVNHCLVGKVLSGKKVNREAFKGLIEHLWNQFRTVEIESVGENILMFFFSNQEDRNRIWQRGPWYFDKSLIALEKLTSMREISLLGFNKVELWVQIHDVLIMCMNKKIAKWLAEQIGEMVEIPTESKECWEFCYACGKIGHVIKECLDVEARTEALTGMTTKFGSWMRAPFMDKRKIRTPPKSDGNSSEKISPVEGMSEMVKEGFNQQEPGLFDSQQRSFVRTEAVIRKRKMKMGAVLENLTQLNRSGPILTSESMKAQMESGISGCQSSNDLSCQNLVCDIIIDTTTYHLEIPETISSPKLKTSRKWKRSAREEQSNLLVGRKETGSLSGKRKEVHNLLEKSRVVTKGKISGPSVEVVNLAELEIQTYREL</sequence>
<dbReference type="Proteomes" id="UP000323000">
    <property type="component" value="Chromosome 1"/>
</dbReference>
<keyword evidence="1" id="KW-0862">Zinc</keyword>
<dbReference type="InterPro" id="IPR001878">
    <property type="entry name" value="Znf_CCHC"/>
</dbReference>
<reference evidence="4" key="1">
    <citation type="journal article" date="2019" name="Gigascience">
        <title>De novo genome assembly of the endangered Acer yangbiense, a plant species with extremely small populations endemic to Yunnan Province, China.</title>
        <authorList>
            <person name="Yang J."/>
            <person name="Wariss H.M."/>
            <person name="Tao L."/>
            <person name="Zhang R."/>
            <person name="Yun Q."/>
            <person name="Hollingsworth P."/>
            <person name="Dao Z."/>
            <person name="Luo G."/>
            <person name="Guo H."/>
            <person name="Ma Y."/>
            <person name="Sun W."/>
        </authorList>
    </citation>
    <scope>NUCLEOTIDE SEQUENCE [LARGE SCALE GENOMIC DNA]</scope>
    <source>
        <strain evidence="4">cv. Malutang</strain>
    </source>
</reference>
<evidence type="ECO:0000313" key="4">
    <source>
        <dbReference type="Proteomes" id="UP000323000"/>
    </source>
</evidence>
<comment type="caution">
    <text evidence="3">The sequence shown here is derived from an EMBL/GenBank/DDBJ whole genome shotgun (WGS) entry which is preliminary data.</text>
</comment>
<protein>
    <recommendedName>
        <fullName evidence="2">CCHC-type domain-containing protein</fullName>
    </recommendedName>
</protein>